<feature type="compositionally biased region" description="Polar residues" evidence="1">
    <location>
        <begin position="738"/>
        <end position="749"/>
    </location>
</feature>
<feature type="region of interest" description="Disordered" evidence="1">
    <location>
        <begin position="114"/>
        <end position="397"/>
    </location>
</feature>
<sequence>MLIKNFTLTFVALAASVNALAIPIHYRRADNVAATGDNGAHVADSAPKIDLPPSPAANVVSPQGAAAPASPATVIPTMDSPSQKSSVPPPAAANSAQTTTPAVVDMPAIDNTQTATSATDAPTIDTAQTTKQSTGAPETNDAQPSKLVADTPNKGAADTGDSPASQSAADSPVVNNNNTPAPLVTTPDAPPSNDIQPQSQSIAPTESSIQSLSSDTVASEPSENHITPLADAAPQAISEPAATSSTEPQGTQAHTPETQVASEPQAAAAALTPEPNAANELQAASEPNIKSSTDSSESQSASTEVANPEAQLTPAVETKPESPATPAKEPNPEPQNAPVVEAKPKPQPAPVVEDKPKPQPAPVAEDKPKPQPAPVVETEPAPQTAPAAQTSPAPETPIASANAIECLTLLMKTQQPLTGTCQKLIRDDPTLIQSAELGLVGLDFMYSGKDFPVISSDSLRLKLKEIPGYSLSVVEARYEVTINYKDHDTASFSAPWSTSTMQGSTLTTAIDKVDVKVISSTAFTDLIAAMLTKPKIPITLKGTVDINISFPSADGGAPTTVIIAGLQFSSPFHMPGLNGLAQKNFVRSEDYRVYGDTFYFESIFNFANPSNLKMNLGGVKFDVLDSAGKQLTTSAIDLFEIDTAENDVTVRLIAKVDESAAFMNRIHNTGDTVTFQGTTESSTNVYLGAALSQLSFTVTYPAVKEVPLQDLSPVADVPPKTPLPAANIPPKTPLPAVNSPSQPSLLWRL</sequence>
<evidence type="ECO:0000313" key="3">
    <source>
        <dbReference type="EMBL" id="KAG0310353.1"/>
    </source>
</evidence>
<comment type="caution">
    <text evidence="3">The sequence shown here is derived from an EMBL/GenBank/DDBJ whole genome shotgun (WGS) entry which is preliminary data.</text>
</comment>
<dbReference type="OrthoDB" id="2447364at2759"/>
<feature type="region of interest" description="Disordered" evidence="1">
    <location>
        <begin position="43"/>
        <end position="99"/>
    </location>
</feature>
<feature type="compositionally biased region" description="Polar residues" evidence="1">
    <location>
        <begin position="241"/>
        <end position="260"/>
    </location>
</feature>
<dbReference type="Proteomes" id="UP000823405">
    <property type="component" value="Unassembled WGS sequence"/>
</dbReference>
<proteinExistence type="predicted"/>
<feature type="compositionally biased region" description="Low complexity" evidence="1">
    <location>
        <begin position="161"/>
        <end position="172"/>
    </location>
</feature>
<feature type="region of interest" description="Disordered" evidence="1">
    <location>
        <begin position="722"/>
        <end position="749"/>
    </location>
</feature>
<dbReference type="EMBL" id="JAAAIN010000849">
    <property type="protein sequence ID" value="KAG0310353.1"/>
    <property type="molecule type" value="Genomic_DNA"/>
</dbReference>
<protein>
    <submittedName>
        <fullName evidence="3">Uncharacterized protein</fullName>
    </submittedName>
</protein>
<keyword evidence="2" id="KW-0732">Signal</keyword>
<feature type="chain" id="PRO_5040415516" evidence="2">
    <location>
        <begin position="22"/>
        <end position="749"/>
    </location>
</feature>
<organism evidence="3 4">
    <name type="scientific">Linnemannia gamsii</name>
    <dbReference type="NCBI Taxonomy" id="64522"/>
    <lineage>
        <taxon>Eukaryota</taxon>
        <taxon>Fungi</taxon>
        <taxon>Fungi incertae sedis</taxon>
        <taxon>Mucoromycota</taxon>
        <taxon>Mortierellomycotina</taxon>
        <taxon>Mortierellomycetes</taxon>
        <taxon>Mortierellales</taxon>
        <taxon>Mortierellaceae</taxon>
        <taxon>Linnemannia</taxon>
    </lineage>
</organism>
<feature type="compositionally biased region" description="Polar residues" evidence="1">
    <location>
        <begin position="193"/>
        <end position="225"/>
    </location>
</feature>
<evidence type="ECO:0000313" key="4">
    <source>
        <dbReference type="Proteomes" id="UP000823405"/>
    </source>
</evidence>
<feature type="compositionally biased region" description="Polar residues" evidence="1">
    <location>
        <begin position="114"/>
        <end position="143"/>
    </location>
</feature>
<feature type="compositionally biased region" description="Low complexity" evidence="1">
    <location>
        <begin position="291"/>
        <end position="302"/>
    </location>
</feature>
<reference evidence="3" key="1">
    <citation type="journal article" date="2020" name="Fungal Divers.">
        <title>Resolving the Mortierellaceae phylogeny through synthesis of multi-gene phylogenetics and phylogenomics.</title>
        <authorList>
            <person name="Vandepol N."/>
            <person name="Liber J."/>
            <person name="Desiro A."/>
            <person name="Na H."/>
            <person name="Kennedy M."/>
            <person name="Barry K."/>
            <person name="Grigoriev I.V."/>
            <person name="Miller A.N."/>
            <person name="O'Donnell K."/>
            <person name="Stajich J.E."/>
            <person name="Bonito G."/>
        </authorList>
    </citation>
    <scope>NUCLEOTIDE SEQUENCE</scope>
    <source>
        <strain evidence="3">NVP60</strain>
    </source>
</reference>
<accession>A0A9P6UKD2</accession>
<evidence type="ECO:0000256" key="2">
    <source>
        <dbReference type="SAM" id="SignalP"/>
    </source>
</evidence>
<name>A0A9P6UKD2_9FUNG</name>
<feature type="compositionally biased region" description="Low complexity" evidence="1">
    <location>
        <begin position="377"/>
        <end position="397"/>
    </location>
</feature>
<gene>
    <name evidence="3" type="ORF">BGZ97_012622</name>
</gene>
<feature type="compositionally biased region" description="Low complexity" evidence="1">
    <location>
        <begin position="261"/>
        <end position="280"/>
    </location>
</feature>
<feature type="signal peptide" evidence="2">
    <location>
        <begin position="1"/>
        <end position="21"/>
    </location>
</feature>
<evidence type="ECO:0000256" key="1">
    <source>
        <dbReference type="SAM" id="MobiDB-lite"/>
    </source>
</evidence>
<keyword evidence="4" id="KW-1185">Reference proteome</keyword>
<dbReference type="AlphaFoldDB" id="A0A9P6UKD2"/>